<dbReference type="Proteomes" id="UP000789901">
    <property type="component" value="Unassembled WGS sequence"/>
</dbReference>
<organism evidence="1 2">
    <name type="scientific">Gigaspora margarita</name>
    <dbReference type="NCBI Taxonomy" id="4874"/>
    <lineage>
        <taxon>Eukaryota</taxon>
        <taxon>Fungi</taxon>
        <taxon>Fungi incertae sedis</taxon>
        <taxon>Mucoromycota</taxon>
        <taxon>Glomeromycotina</taxon>
        <taxon>Glomeromycetes</taxon>
        <taxon>Diversisporales</taxon>
        <taxon>Gigasporaceae</taxon>
        <taxon>Gigaspora</taxon>
    </lineage>
</organism>
<evidence type="ECO:0000313" key="2">
    <source>
        <dbReference type="Proteomes" id="UP000789901"/>
    </source>
</evidence>
<feature type="non-terminal residue" evidence="1">
    <location>
        <position position="1"/>
    </location>
</feature>
<evidence type="ECO:0000313" key="1">
    <source>
        <dbReference type="EMBL" id="CAG8595833.1"/>
    </source>
</evidence>
<reference evidence="1 2" key="1">
    <citation type="submission" date="2021-06" db="EMBL/GenBank/DDBJ databases">
        <authorList>
            <person name="Kallberg Y."/>
            <person name="Tangrot J."/>
            <person name="Rosling A."/>
        </authorList>
    </citation>
    <scope>NUCLEOTIDE SEQUENCE [LARGE SCALE GENOMIC DNA]</scope>
    <source>
        <strain evidence="1 2">120-4 pot B 10/14</strain>
    </source>
</reference>
<protein>
    <submittedName>
        <fullName evidence="1">16940_t:CDS:1</fullName>
    </submittedName>
</protein>
<gene>
    <name evidence="1" type="ORF">GMARGA_LOCUS6633</name>
</gene>
<accession>A0ABN7UIM4</accession>
<sequence length="197" mass="23065">EVWNISRSIANSEYLEEYINRSTFHRCISDLGGQDILIQRYPFEKYANVIMLAIAHAILNIPVKEYNKADNDEQLNYIYLSSRGMLNLEQTHDGFYICNFLFTIQVKSSDVTAQQPQTLDEKMLKAEYDKVKKAFDKLKNSYEKEFPIKNCDFYGYTFSNRAKFSAANETIDFNTAKDYELKTVKEGEHKIRSKEKN</sequence>
<dbReference type="EMBL" id="CAJVQB010003049">
    <property type="protein sequence ID" value="CAG8595833.1"/>
    <property type="molecule type" value="Genomic_DNA"/>
</dbReference>
<comment type="caution">
    <text evidence="1">The sequence shown here is derived from an EMBL/GenBank/DDBJ whole genome shotgun (WGS) entry which is preliminary data.</text>
</comment>
<proteinExistence type="predicted"/>
<keyword evidence="2" id="KW-1185">Reference proteome</keyword>
<name>A0ABN7UIM4_GIGMA</name>